<dbReference type="SUPFAM" id="SSF52047">
    <property type="entry name" value="RNI-like"/>
    <property type="match status" value="1"/>
</dbReference>
<comment type="caution">
    <text evidence="1">The sequence shown here is derived from an EMBL/GenBank/DDBJ whole genome shotgun (WGS) entry which is preliminary data.</text>
</comment>
<accession>A0A8H3E1S9</accession>
<evidence type="ECO:0000313" key="2">
    <source>
        <dbReference type="Proteomes" id="UP000663827"/>
    </source>
</evidence>
<evidence type="ECO:0000313" key="1">
    <source>
        <dbReference type="EMBL" id="CAE7114713.1"/>
    </source>
</evidence>
<sequence length="381" mass="43368">MATLVEDFPQELIDSIARYSGLTAEEALAFSRAHPHFRDSITNWIPVHVHVTQGDAKLELASALSAHAPNPETVILDLDFRHDQYQEEAIQLLSEIQSLRHLALRQYPPEMQPTRDGRQNFFPYPAPLSSELIQDSNLKNLTHLELSCLSIPFFMFKKLPRLTHLKLTMARTHGYDYYDTLQYVDDARACSMNMFEISLHTHFATDRDEGRGLQIVEKCVKNWPELKVLNLISDSEGFTSKTCLNRPVLGPEFAVSCVKRLRKVAPKSLKLEQLSLGVVPTTRTGALIPLEGTPAHILNSVIEGPHSLPGLAEAFRSVCPTLRTFRCITPYNNPTCYRKYYEVARAVWTGKPGLWQCMREKHGERPPMVFGKEWENSIVNW</sequence>
<dbReference type="EMBL" id="CAJNJQ010001014">
    <property type="protein sequence ID" value="CAE7114713.1"/>
    <property type="molecule type" value="Genomic_DNA"/>
</dbReference>
<gene>
    <name evidence="1" type="ORF">RDB_LOCUS51337</name>
</gene>
<reference evidence="1" key="1">
    <citation type="submission" date="2021-01" db="EMBL/GenBank/DDBJ databases">
        <authorList>
            <person name="Kaushik A."/>
        </authorList>
    </citation>
    <scope>NUCLEOTIDE SEQUENCE</scope>
    <source>
        <strain evidence="1">AG5</strain>
    </source>
</reference>
<organism evidence="1 2">
    <name type="scientific">Rhizoctonia solani</name>
    <dbReference type="NCBI Taxonomy" id="456999"/>
    <lineage>
        <taxon>Eukaryota</taxon>
        <taxon>Fungi</taxon>
        <taxon>Dikarya</taxon>
        <taxon>Basidiomycota</taxon>
        <taxon>Agaricomycotina</taxon>
        <taxon>Agaricomycetes</taxon>
        <taxon>Cantharellales</taxon>
        <taxon>Ceratobasidiaceae</taxon>
        <taxon>Rhizoctonia</taxon>
    </lineage>
</organism>
<protein>
    <submittedName>
        <fullName evidence="1">Uncharacterized protein</fullName>
    </submittedName>
</protein>
<name>A0A8H3E1S9_9AGAM</name>
<dbReference type="AlphaFoldDB" id="A0A8H3E1S9"/>
<dbReference type="Proteomes" id="UP000663827">
    <property type="component" value="Unassembled WGS sequence"/>
</dbReference>
<proteinExistence type="predicted"/>